<evidence type="ECO:0000313" key="2">
    <source>
        <dbReference type="Proteomes" id="UP000053825"/>
    </source>
</evidence>
<organism evidence="1 2">
    <name type="scientific">Habropoda laboriosa</name>
    <dbReference type="NCBI Taxonomy" id="597456"/>
    <lineage>
        <taxon>Eukaryota</taxon>
        <taxon>Metazoa</taxon>
        <taxon>Ecdysozoa</taxon>
        <taxon>Arthropoda</taxon>
        <taxon>Hexapoda</taxon>
        <taxon>Insecta</taxon>
        <taxon>Pterygota</taxon>
        <taxon>Neoptera</taxon>
        <taxon>Endopterygota</taxon>
        <taxon>Hymenoptera</taxon>
        <taxon>Apocrita</taxon>
        <taxon>Aculeata</taxon>
        <taxon>Apoidea</taxon>
        <taxon>Anthophila</taxon>
        <taxon>Apidae</taxon>
        <taxon>Habropoda</taxon>
    </lineage>
</organism>
<accession>A0A0L7RHD3</accession>
<dbReference type="Gene3D" id="3.30.420.10">
    <property type="entry name" value="Ribonuclease H-like superfamily/Ribonuclease H"/>
    <property type="match status" value="1"/>
</dbReference>
<evidence type="ECO:0000313" key="1">
    <source>
        <dbReference type="EMBL" id="KOC70136.1"/>
    </source>
</evidence>
<gene>
    <name evidence="1" type="ORF">WH47_08397</name>
</gene>
<name>A0A0L7RHD3_9HYME</name>
<dbReference type="STRING" id="597456.A0A0L7RHD3"/>
<sequence length="75" mass="8682">GCISTFGTGELVFIRSIMDKNVYLNILKNNLLKSATKMGIQTTFKYYQGNDSKHKAWIVQEYLLYHYPKLLQPPP</sequence>
<dbReference type="InterPro" id="IPR036397">
    <property type="entry name" value="RNaseH_sf"/>
</dbReference>
<keyword evidence="2" id="KW-1185">Reference proteome</keyword>
<dbReference type="AlphaFoldDB" id="A0A0L7RHD3"/>
<dbReference type="Proteomes" id="UP000053825">
    <property type="component" value="Unassembled WGS sequence"/>
</dbReference>
<dbReference type="GO" id="GO:0003676">
    <property type="term" value="F:nucleic acid binding"/>
    <property type="evidence" value="ECO:0007669"/>
    <property type="project" value="InterPro"/>
</dbReference>
<reference evidence="1 2" key="1">
    <citation type="submission" date="2015-07" db="EMBL/GenBank/DDBJ databases">
        <title>The genome of Habropoda laboriosa.</title>
        <authorList>
            <person name="Pan H."/>
            <person name="Kapheim K."/>
        </authorList>
    </citation>
    <scope>NUCLEOTIDE SEQUENCE [LARGE SCALE GENOMIC DNA]</scope>
    <source>
        <strain evidence="1">0110345459</strain>
    </source>
</reference>
<dbReference type="EMBL" id="KQ414594">
    <property type="protein sequence ID" value="KOC70136.1"/>
    <property type="molecule type" value="Genomic_DNA"/>
</dbReference>
<feature type="non-terminal residue" evidence="1">
    <location>
        <position position="1"/>
    </location>
</feature>
<evidence type="ECO:0008006" key="3">
    <source>
        <dbReference type="Google" id="ProtNLM"/>
    </source>
</evidence>
<proteinExistence type="predicted"/>
<protein>
    <recommendedName>
        <fullName evidence="3">Histone-lysine N-methyltransferase SETMAR</fullName>
    </recommendedName>
</protein>